<comment type="caution">
    <text evidence="14">The sequence shown here is derived from an EMBL/GenBank/DDBJ whole genome shotgun (WGS) entry which is preliminary data.</text>
</comment>
<feature type="domain" description="TonB-dependent receptor-like beta-barrel" evidence="12">
    <location>
        <begin position="217"/>
        <end position="596"/>
    </location>
</feature>
<evidence type="ECO:0000313" key="14">
    <source>
        <dbReference type="EMBL" id="PYF76832.1"/>
    </source>
</evidence>
<dbReference type="GO" id="GO:0006811">
    <property type="term" value="P:monoatomic ion transport"/>
    <property type="evidence" value="ECO:0007669"/>
    <property type="project" value="UniProtKB-KW"/>
</dbReference>
<dbReference type="PANTHER" id="PTHR30069:SF53">
    <property type="entry name" value="COLICIN I RECEPTOR-RELATED"/>
    <property type="match status" value="1"/>
</dbReference>
<dbReference type="Pfam" id="PF00593">
    <property type="entry name" value="TonB_dep_Rec_b-barrel"/>
    <property type="match status" value="1"/>
</dbReference>
<comment type="subcellular location">
    <subcellularLocation>
        <location evidence="1 10">Cell outer membrane</location>
        <topology evidence="1 10">Multi-pass membrane protein</topology>
    </subcellularLocation>
</comment>
<dbReference type="InterPro" id="IPR012910">
    <property type="entry name" value="Plug_dom"/>
</dbReference>
<dbReference type="InterPro" id="IPR000531">
    <property type="entry name" value="Beta-barrel_TonB"/>
</dbReference>
<keyword evidence="7 11" id="KW-0798">TonB box</keyword>
<keyword evidence="9 10" id="KW-0998">Cell outer membrane</keyword>
<evidence type="ECO:0000256" key="1">
    <source>
        <dbReference type="ARBA" id="ARBA00004571"/>
    </source>
</evidence>
<keyword evidence="15" id="KW-1185">Reference proteome</keyword>
<dbReference type="Gene3D" id="2.40.170.20">
    <property type="entry name" value="TonB-dependent receptor, beta-barrel domain"/>
    <property type="match status" value="1"/>
</dbReference>
<accession>A0A318UKB5</accession>
<keyword evidence="3 10" id="KW-1134">Transmembrane beta strand</keyword>
<evidence type="ECO:0000256" key="7">
    <source>
        <dbReference type="ARBA" id="ARBA00023077"/>
    </source>
</evidence>
<dbReference type="SUPFAM" id="SSF56935">
    <property type="entry name" value="Porins"/>
    <property type="match status" value="1"/>
</dbReference>
<keyword evidence="6" id="KW-0406">Ion transport</keyword>
<evidence type="ECO:0000256" key="4">
    <source>
        <dbReference type="ARBA" id="ARBA00022692"/>
    </source>
</evidence>
<keyword evidence="2 10" id="KW-0813">Transport</keyword>
<dbReference type="GO" id="GO:0015889">
    <property type="term" value="P:cobalamin transport"/>
    <property type="evidence" value="ECO:0007669"/>
    <property type="project" value="TreeGrafter"/>
</dbReference>
<dbReference type="PANTHER" id="PTHR30069">
    <property type="entry name" value="TONB-DEPENDENT OUTER MEMBRANE RECEPTOR"/>
    <property type="match status" value="1"/>
</dbReference>
<feature type="domain" description="TonB-dependent receptor plug" evidence="13">
    <location>
        <begin position="46"/>
        <end position="155"/>
    </location>
</feature>
<dbReference type="Gene3D" id="2.170.130.10">
    <property type="entry name" value="TonB-dependent receptor, plug domain"/>
    <property type="match status" value="1"/>
</dbReference>
<dbReference type="Proteomes" id="UP000248198">
    <property type="component" value="Unassembled WGS sequence"/>
</dbReference>
<dbReference type="RefSeq" id="WP_110826936.1">
    <property type="nucleotide sequence ID" value="NZ_QKLU01000001.1"/>
</dbReference>
<evidence type="ECO:0000256" key="6">
    <source>
        <dbReference type="ARBA" id="ARBA00023065"/>
    </source>
</evidence>
<protein>
    <submittedName>
        <fullName evidence="14">Vitamin B12 transporter</fullName>
    </submittedName>
</protein>
<dbReference type="Pfam" id="PF07715">
    <property type="entry name" value="Plug"/>
    <property type="match status" value="1"/>
</dbReference>
<reference evidence="14 15" key="1">
    <citation type="submission" date="2018-06" db="EMBL/GenBank/DDBJ databases">
        <title>Genomic Encyclopedia of Archaeal and Bacterial Type Strains, Phase II (KMG-II): from individual species to whole genera.</title>
        <authorList>
            <person name="Goeker M."/>
        </authorList>
    </citation>
    <scope>NUCLEOTIDE SEQUENCE [LARGE SCALE GENOMIC DNA]</scope>
    <source>
        <strain evidence="14 15">DSM 27372</strain>
    </source>
</reference>
<keyword evidence="4 10" id="KW-0812">Transmembrane</keyword>
<dbReference type="InterPro" id="IPR039426">
    <property type="entry name" value="TonB-dep_rcpt-like"/>
</dbReference>
<keyword evidence="8 10" id="KW-0472">Membrane</keyword>
<dbReference type="AlphaFoldDB" id="A0A318UKB5"/>
<comment type="similarity">
    <text evidence="10 11">Belongs to the TonB-dependent receptor family.</text>
</comment>
<name>A0A318UKB5_9SPHI</name>
<dbReference type="InterPro" id="IPR036942">
    <property type="entry name" value="Beta-barrel_TonB_sf"/>
</dbReference>
<sequence>MRLKNYLLFTSGFTILQLASAGRAAAQEAIKLDSVVISTTKNDQKQYQTGKVVTIIGSDVLERSHGKNLTELLNEQAGIVVGGATGNAGLNKSLFVRGAASAYAVVLIDGILVSNPAGSGSSFDLRMFSIDQIDHIEILKGGQSTIYGSDAVAGVINIITKKGIKAGNSVYGVASYGSYKTYKGTIGISSHVDNFSYNIAYTQIKTDGISEAATPVGSSAVFDKDGNKNGAVNANFSLQASKNFSISPFLRYFYGHYDFDAGAFQDSPDNNFRLKHFNGGFNTKYEFGSGKINFNYSYENSQIDSKGTYGKSYSQGIMQFVDLFYNQKLGSKLDLLVGLDNRATKFNVNASTQPSTNLFSTYASLFMHDLSVFNLEVGGRYNKHRQYGENYTYNITPSINVIKELKLFGTYSTAFKAPTLENLFGQYGANLNLTPEKSKNYEAGFNLSFADNKYSLRAAGFKRDLTNAIVYGTVGYINQANQKAKGFEIEPAVKAGIFTFRGYYAYVEGTEFNFITNQVSDYLLRRPKNIFSVNAGVQATKALFLSVNYKYNGKREDGDFDAYKIVDLKSYKLLDAYAEYSLLNNRLKIFADLKNILNEKYTEFYGYNSMGFNMNAGLSFNIH</sequence>
<evidence type="ECO:0000256" key="5">
    <source>
        <dbReference type="ARBA" id="ARBA00022729"/>
    </source>
</evidence>
<organism evidence="14 15">
    <name type="scientific">Pedobacter nutrimenti</name>
    <dbReference type="NCBI Taxonomy" id="1241337"/>
    <lineage>
        <taxon>Bacteria</taxon>
        <taxon>Pseudomonadati</taxon>
        <taxon>Bacteroidota</taxon>
        <taxon>Sphingobacteriia</taxon>
        <taxon>Sphingobacteriales</taxon>
        <taxon>Sphingobacteriaceae</taxon>
        <taxon>Pedobacter</taxon>
    </lineage>
</organism>
<evidence type="ECO:0000256" key="3">
    <source>
        <dbReference type="ARBA" id="ARBA00022452"/>
    </source>
</evidence>
<proteinExistence type="inferred from homology"/>
<dbReference type="PROSITE" id="PS52016">
    <property type="entry name" value="TONB_DEPENDENT_REC_3"/>
    <property type="match status" value="1"/>
</dbReference>
<evidence type="ECO:0000313" key="15">
    <source>
        <dbReference type="Proteomes" id="UP000248198"/>
    </source>
</evidence>
<evidence type="ECO:0000256" key="11">
    <source>
        <dbReference type="RuleBase" id="RU003357"/>
    </source>
</evidence>
<keyword evidence="5" id="KW-0732">Signal</keyword>
<dbReference type="InterPro" id="IPR037066">
    <property type="entry name" value="Plug_dom_sf"/>
</dbReference>
<evidence type="ECO:0000256" key="9">
    <source>
        <dbReference type="ARBA" id="ARBA00023237"/>
    </source>
</evidence>
<evidence type="ECO:0000259" key="12">
    <source>
        <dbReference type="Pfam" id="PF00593"/>
    </source>
</evidence>
<dbReference type="OrthoDB" id="9764669at2"/>
<evidence type="ECO:0000256" key="2">
    <source>
        <dbReference type="ARBA" id="ARBA00022448"/>
    </source>
</evidence>
<dbReference type="GO" id="GO:0009279">
    <property type="term" value="C:cell outer membrane"/>
    <property type="evidence" value="ECO:0007669"/>
    <property type="project" value="UniProtKB-SubCell"/>
</dbReference>
<dbReference type="EMBL" id="QKLU01000001">
    <property type="protein sequence ID" value="PYF76832.1"/>
    <property type="molecule type" value="Genomic_DNA"/>
</dbReference>
<evidence type="ECO:0000259" key="13">
    <source>
        <dbReference type="Pfam" id="PF07715"/>
    </source>
</evidence>
<gene>
    <name evidence="14" type="ORF">B0O44_101307</name>
</gene>
<evidence type="ECO:0000256" key="8">
    <source>
        <dbReference type="ARBA" id="ARBA00023136"/>
    </source>
</evidence>
<evidence type="ECO:0000256" key="10">
    <source>
        <dbReference type="PROSITE-ProRule" id="PRU01360"/>
    </source>
</evidence>